<accession>A0A0M3JCY8</accession>
<dbReference type="AlphaFoldDB" id="A0A0M3JCY8"/>
<evidence type="ECO:0000313" key="2">
    <source>
        <dbReference type="Proteomes" id="UP000267096"/>
    </source>
</evidence>
<evidence type="ECO:0000313" key="3">
    <source>
        <dbReference type="WBParaSite" id="ASIM_0000547301-mRNA-1"/>
    </source>
</evidence>
<dbReference type="Proteomes" id="UP000267096">
    <property type="component" value="Unassembled WGS sequence"/>
</dbReference>
<proteinExistence type="predicted"/>
<reference evidence="3" key="1">
    <citation type="submission" date="2017-02" db="UniProtKB">
        <authorList>
            <consortium name="WormBaseParasite"/>
        </authorList>
    </citation>
    <scope>IDENTIFICATION</scope>
</reference>
<protein>
    <submittedName>
        <fullName evidence="3">Enhancer of polycomb-like protein</fullName>
    </submittedName>
</protein>
<keyword evidence="2" id="KW-1185">Reference proteome</keyword>
<dbReference type="EMBL" id="UYRR01010135">
    <property type="protein sequence ID" value="VDK25251.1"/>
    <property type="molecule type" value="Genomic_DNA"/>
</dbReference>
<evidence type="ECO:0000313" key="1">
    <source>
        <dbReference type="EMBL" id="VDK25251.1"/>
    </source>
</evidence>
<sequence>MTFVYVDNENFNDELSSYNCQSSCDPAPLQILPCDEVPGVSEYVEVSSAQARRYKLTRKRRATSPIDFIYANDTAYQQSINKTMFVCFMSLTNFAFL</sequence>
<organism evidence="3">
    <name type="scientific">Anisakis simplex</name>
    <name type="common">Herring worm</name>
    <dbReference type="NCBI Taxonomy" id="6269"/>
    <lineage>
        <taxon>Eukaryota</taxon>
        <taxon>Metazoa</taxon>
        <taxon>Ecdysozoa</taxon>
        <taxon>Nematoda</taxon>
        <taxon>Chromadorea</taxon>
        <taxon>Rhabditida</taxon>
        <taxon>Spirurina</taxon>
        <taxon>Ascaridomorpha</taxon>
        <taxon>Ascaridoidea</taxon>
        <taxon>Anisakidae</taxon>
        <taxon>Anisakis</taxon>
        <taxon>Anisakis simplex complex</taxon>
    </lineage>
</organism>
<name>A0A0M3JCY8_ANISI</name>
<dbReference type="WBParaSite" id="ASIM_0000547301-mRNA-1">
    <property type="protein sequence ID" value="ASIM_0000547301-mRNA-1"/>
    <property type="gene ID" value="ASIM_0000547301"/>
</dbReference>
<reference evidence="1 2" key="2">
    <citation type="submission" date="2018-11" db="EMBL/GenBank/DDBJ databases">
        <authorList>
            <consortium name="Pathogen Informatics"/>
        </authorList>
    </citation>
    <scope>NUCLEOTIDE SEQUENCE [LARGE SCALE GENOMIC DNA]</scope>
</reference>
<gene>
    <name evidence="1" type="ORF">ASIM_LOCUS5272</name>
</gene>